<dbReference type="Proteomes" id="UP000671852">
    <property type="component" value="Chromosome"/>
</dbReference>
<reference evidence="1" key="2">
    <citation type="submission" date="2021-04" db="EMBL/GenBank/DDBJ databases">
        <title>Isolation and characterization of a novel species of the genus Sulfurimonas.</title>
        <authorList>
            <person name="Fukui M."/>
        </authorList>
    </citation>
    <scope>NUCLEOTIDE SEQUENCE</scope>
    <source>
        <strain evidence="1">H1576</strain>
    </source>
</reference>
<proteinExistence type="predicted"/>
<accession>A0A975B2V3</accession>
<reference evidence="1" key="1">
    <citation type="submission" date="2019-11" db="EMBL/GenBank/DDBJ databases">
        <authorList>
            <person name="Kojima H."/>
        </authorList>
    </citation>
    <scope>NUCLEOTIDE SEQUENCE</scope>
    <source>
        <strain evidence="1">H1576</strain>
    </source>
</reference>
<protein>
    <submittedName>
        <fullName evidence="1">Uncharacterized protein</fullName>
    </submittedName>
</protein>
<dbReference type="EMBL" id="CP046072">
    <property type="protein sequence ID" value="QSZ43113.1"/>
    <property type="molecule type" value="Genomic_DNA"/>
</dbReference>
<dbReference type="AlphaFoldDB" id="A0A975B2V3"/>
<organism evidence="1 2">
    <name type="scientific">Sulfurimonas aquatica</name>
    <dbReference type="NCBI Taxonomy" id="2672570"/>
    <lineage>
        <taxon>Bacteria</taxon>
        <taxon>Pseudomonadati</taxon>
        <taxon>Campylobacterota</taxon>
        <taxon>Epsilonproteobacteria</taxon>
        <taxon>Campylobacterales</taxon>
        <taxon>Sulfurimonadaceae</taxon>
        <taxon>Sulfurimonas</taxon>
    </lineage>
</organism>
<evidence type="ECO:0000313" key="1">
    <source>
        <dbReference type="EMBL" id="QSZ43113.1"/>
    </source>
</evidence>
<dbReference type="KEGG" id="saqt:GJV85_10515"/>
<gene>
    <name evidence="1" type="ORF">GJV85_10515</name>
</gene>
<evidence type="ECO:0000313" key="2">
    <source>
        <dbReference type="Proteomes" id="UP000671852"/>
    </source>
</evidence>
<sequence length="18" mass="2169">MPRLLVCLGCRRLLFHIK</sequence>
<name>A0A975B2V3_9BACT</name>
<dbReference type="NCBIfam" id="TIGR01053">
    <property type="entry name" value="LSD1"/>
    <property type="match status" value="1"/>
</dbReference>
<keyword evidence="2" id="KW-1185">Reference proteome</keyword>